<keyword evidence="3" id="KW-1185">Reference proteome</keyword>
<gene>
    <name evidence="2" type="ORF">PR048_016194</name>
</gene>
<evidence type="ECO:0000256" key="1">
    <source>
        <dbReference type="SAM" id="Phobius"/>
    </source>
</evidence>
<dbReference type="EMBL" id="JARBHB010000005">
    <property type="protein sequence ID" value="KAJ8884337.1"/>
    <property type="molecule type" value="Genomic_DNA"/>
</dbReference>
<reference evidence="2 3" key="1">
    <citation type="submission" date="2023-02" db="EMBL/GenBank/DDBJ databases">
        <title>LHISI_Scaffold_Assembly.</title>
        <authorList>
            <person name="Stuart O.P."/>
            <person name="Cleave R."/>
            <person name="Magrath M.J.L."/>
            <person name="Mikheyev A.S."/>
        </authorList>
    </citation>
    <scope>NUCLEOTIDE SEQUENCE [LARGE SCALE GENOMIC DNA]</scope>
    <source>
        <strain evidence="2">Daus_M_001</strain>
        <tissue evidence="2">Leg muscle</tissue>
    </source>
</reference>
<feature type="transmembrane region" description="Helical" evidence="1">
    <location>
        <begin position="55"/>
        <end position="78"/>
    </location>
</feature>
<evidence type="ECO:0000313" key="3">
    <source>
        <dbReference type="Proteomes" id="UP001159363"/>
    </source>
</evidence>
<comment type="caution">
    <text evidence="2">The sequence shown here is derived from an EMBL/GenBank/DDBJ whole genome shotgun (WGS) entry which is preliminary data.</text>
</comment>
<protein>
    <submittedName>
        <fullName evidence="2">Uncharacterized protein</fullName>
    </submittedName>
</protein>
<dbReference type="Proteomes" id="UP001159363">
    <property type="component" value="Chromosome 4"/>
</dbReference>
<evidence type="ECO:0000313" key="2">
    <source>
        <dbReference type="EMBL" id="KAJ8884337.1"/>
    </source>
</evidence>
<name>A0ABQ9HJ16_9NEOP</name>
<accession>A0ABQ9HJ16</accession>
<keyword evidence="1" id="KW-0472">Membrane</keyword>
<proteinExistence type="predicted"/>
<keyword evidence="1" id="KW-1133">Transmembrane helix</keyword>
<sequence>MYNDQSGVIRIQWEHGMCSVWISEVTIITGIPHVSMHGRSRTVIKISGCVNRRLLYAYTILNITNFIPTVVYALHYFAKLIRDLFESQIGNSNSYKHGESDPSHPGLRPRAFAPLFITTSSNLHHVRMFACPALTLCCGWPHCEDKCEQDGQRRKHSCEYHFPPQCCNEVGETPGRERYPAREPALPSSRTDTHYKRVCTSTRWRSGSAAPLAHLSVAPSTASAERAGACAIDRRFASTAARAQCIFHAIPTPEDPREDLPTNDIVLHDSHMRKSGVARPGIGPGSPWWEARRLTARPLAGHGHIRRIEQGQPPPLPPQARRRCRDASIDVRRHHVLTTKIGSRDAAVDRGERRLRPLAFLAERAWSPRE</sequence>
<keyword evidence="1" id="KW-0812">Transmembrane</keyword>
<organism evidence="2 3">
    <name type="scientific">Dryococelus australis</name>
    <dbReference type="NCBI Taxonomy" id="614101"/>
    <lineage>
        <taxon>Eukaryota</taxon>
        <taxon>Metazoa</taxon>
        <taxon>Ecdysozoa</taxon>
        <taxon>Arthropoda</taxon>
        <taxon>Hexapoda</taxon>
        <taxon>Insecta</taxon>
        <taxon>Pterygota</taxon>
        <taxon>Neoptera</taxon>
        <taxon>Polyneoptera</taxon>
        <taxon>Phasmatodea</taxon>
        <taxon>Verophasmatodea</taxon>
        <taxon>Anareolatae</taxon>
        <taxon>Phasmatidae</taxon>
        <taxon>Eurycanthinae</taxon>
        <taxon>Dryococelus</taxon>
    </lineage>
</organism>